<gene>
    <name evidence="1" type="ordered locus">CKC_00920</name>
</gene>
<reference evidence="2" key="1">
    <citation type="submission" date="2010-11" db="EMBL/GenBank/DDBJ databases">
        <title>Complete genome sequence of Candidatus Liberibacter solanacearum CLso-ZC1.</title>
        <authorList>
            <person name="Lin H."/>
            <person name="Doddapaneni H.V."/>
            <person name="Lou B."/>
            <person name="Civerolo E.L."/>
            <person name="Chen C."/>
            <person name="Duan Y."/>
            <person name="Zhou L."/>
            <person name="Glynn J."/>
        </authorList>
    </citation>
    <scope>NUCLEOTIDE SEQUENCE [LARGE SCALE GENOMIC DNA]</scope>
    <source>
        <strain evidence="2">CLso-ZC1</strain>
    </source>
</reference>
<reference key="2">
    <citation type="submission" date="2010-11" db="EMBL/GenBank/DDBJ databases">
        <authorList>
            <person name="Lin H."/>
            <person name="Doddapaneni H.V."/>
            <person name="Lou B."/>
            <person name="Civerolo E.L."/>
            <person name="Chen C."/>
            <person name="Duan Y."/>
            <person name="Zhou L."/>
            <person name="Glynn J."/>
        </authorList>
    </citation>
    <scope>NUCLEOTIDE SEQUENCE</scope>
    <source>
        <strain>CLso-ZC1</strain>
    </source>
</reference>
<dbReference type="AlphaFoldDB" id="E4UC45"/>
<evidence type="ECO:0000313" key="2">
    <source>
        <dbReference type="Proteomes" id="UP000007038"/>
    </source>
</evidence>
<dbReference type="STRING" id="658172.CKC_00920"/>
<protein>
    <submittedName>
        <fullName evidence="1">Uncharacterized protein</fullName>
    </submittedName>
</protein>
<reference evidence="1 2" key="3">
    <citation type="journal article" date="2011" name="PLoS ONE">
        <title>The Complete Genome Sequence of 'Candidatus Liberibacter solanacearum', the Bacterium Associated with Potato Zebra Chip Disease.</title>
        <authorList>
            <person name="Lin H."/>
            <person name="Lou B."/>
            <person name="Glynn J.M."/>
            <person name="Doddapaneni H."/>
            <person name="Civerolo E.L."/>
            <person name="Chen C."/>
            <person name="Duan Y."/>
            <person name="Zhou L."/>
            <person name="Vahling C.M."/>
        </authorList>
    </citation>
    <scope>NUCLEOTIDE SEQUENCE [LARGE SCALE GENOMIC DNA]</scope>
    <source>
        <strain evidence="1 2">CLso-ZC1</strain>
    </source>
</reference>
<accession>E4UC45</accession>
<dbReference type="GeneID" id="96885705"/>
<dbReference type="EMBL" id="CP002371">
    <property type="protein sequence ID" value="ADR51935.1"/>
    <property type="molecule type" value="Genomic_DNA"/>
</dbReference>
<evidence type="ECO:0000313" key="1">
    <source>
        <dbReference type="EMBL" id="ADR51935.1"/>
    </source>
</evidence>
<sequence>MTECEICNWALLKLGQRPIAKLDEGSIKAKYCKFLLSPIHRSLLRSFAWGFATKSSFLSSLVSEDQGRVRYPLPKKCLKVLKIDRDGILDGDCIVVHDNKSIPLSIKYIEEVSLADCDPLYQETLSLKLASELCPTLVADEQLRAYLKAESDRVLKTAIEMDGIELSEDREY</sequence>
<dbReference type="KEGG" id="lso:CKC_00920"/>
<dbReference type="HOGENOM" id="CLU_098962_0_0_5"/>
<dbReference type="RefSeq" id="WP_013461591.1">
    <property type="nucleotide sequence ID" value="NC_014774.1"/>
</dbReference>
<proteinExistence type="predicted"/>
<dbReference type="Proteomes" id="UP000007038">
    <property type="component" value="Chromosome"/>
</dbReference>
<organism evidence="1 2">
    <name type="scientific">Liberibacter solanacearum (strain CLso-ZC1)</name>
    <dbReference type="NCBI Taxonomy" id="658172"/>
    <lineage>
        <taxon>Bacteria</taxon>
        <taxon>Pseudomonadati</taxon>
        <taxon>Pseudomonadota</taxon>
        <taxon>Alphaproteobacteria</taxon>
        <taxon>Hyphomicrobiales</taxon>
        <taxon>Rhizobiaceae</taxon>
        <taxon>Liberibacter</taxon>
    </lineage>
</organism>
<name>E4UC45_LIBSC</name>